<dbReference type="InterPro" id="IPR051058">
    <property type="entry name" value="GDSL_Est/Lipase"/>
</dbReference>
<dbReference type="EMBL" id="JBEDUW010000001">
    <property type="protein sequence ID" value="KAK9948289.1"/>
    <property type="molecule type" value="Genomic_DNA"/>
</dbReference>
<protein>
    <submittedName>
        <fullName evidence="5">Uncharacterized protein</fullName>
    </submittedName>
</protein>
<reference evidence="5 6" key="1">
    <citation type="journal article" date="2023" name="G3 (Bethesda)">
        <title>A chromosome-length genome assembly and annotation of blackberry (Rubus argutus, cv. 'Hillquist').</title>
        <authorList>
            <person name="Bruna T."/>
            <person name="Aryal R."/>
            <person name="Dudchenko O."/>
            <person name="Sargent D.J."/>
            <person name="Mead D."/>
            <person name="Buti M."/>
            <person name="Cavallini A."/>
            <person name="Hytonen T."/>
            <person name="Andres J."/>
            <person name="Pham M."/>
            <person name="Weisz D."/>
            <person name="Mascagni F."/>
            <person name="Usai G."/>
            <person name="Natali L."/>
            <person name="Bassil N."/>
            <person name="Fernandez G.E."/>
            <person name="Lomsadze A."/>
            <person name="Armour M."/>
            <person name="Olukolu B."/>
            <person name="Poorten T."/>
            <person name="Britton C."/>
            <person name="Davik J."/>
            <person name="Ashrafi H."/>
            <person name="Aiden E.L."/>
            <person name="Borodovsky M."/>
            <person name="Worthington M."/>
        </authorList>
    </citation>
    <scope>NUCLEOTIDE SEQUENCE [LARGE SCALE GENOMIC DNA]</scope>
    <source>
        <strain evidence="5">PI 553951</strain>
    </source>
</reference>
<feature type="signal peptide" evidence="4">
    <location>
        <begin position="1"/>
        <end position="20"/>
    </location>
</feature>
<gene>
    <name evidence="5" type="ORF">M0R45_003873</name>
</gene>
<name>A0AAW1YGK6_RUBAR</name>
<evidence type="ECO:0000256" key="1">
    <source>
        <dbReference type="ARBA" id="ARBA00008668"/>
    </source>
</evidence>
<dbReference type="Pfam" id="PF00657">
    <property type="entry name" value="Lipase_GDSL"/>
    <property type="match status" value="1"/>
</dbReference>
<dbReference type="Proteomes" id="UP001457282">
    <property type="component" value="Unassembled WGS sequence"/>
</dbReference>
<comment type="similarity">
    <text evidence="1">Belongs to the 'GDSL' lipolytic enzyme family.</text>
</comment>
<keyword evidence="4" id="KW-0732">Signal</keyword>
<comment type="caution">
    <text evidence="5">The sequence shown here is derived from an EMBL/GenBank/DDBJ whole genome shotgun (WGS) entry which is preliminary data.</text>
</comment>
<proteinExistence type="inferred from homology"/>
<dbReference type="AlphaFoldDB" id="A0AAW1YGK6"/>
<sequence length="361" mass="39643">MAKSKMILCVSFCLLLVINAYEVAPPAAIFIFGDSTVDVGTNSLLPASGARADFSPNGVDFPYSVPTGRFSNGLNSADQIVKLFGYHNSPPPFLYAVNHMSTFKRDILQGVNFASAGCGIFKDTGTKRWSEVVSLENQIQQFAAVRGNITAILGPKTTGTVLSKSLFIISIGSNDLFELKESFLNTTMEDLQIAYQNHLKNLYKLGARKFGIISVPPIGCCPYARVQSKDPSVCVKELNELAQIFFIEIQALLYKLSLNLKGMKYSLGNSYEMTMSIIEDPLAFGFKDVQSACCGSGKLNGENPCLFLEEPNLCSNRHQFLFWDFFHPTEFASQLAAQTLYGAGTRFVTPMNFSQLVAINV</sequence>
<organism evidence="5 6">
    <name type="scientific">Rubus argutus</name>
    <name type="common">Southern blackberry</name>
    <dbReference type="NCBI Taxonomy" id="59490"/>
    <lineage>
        <taxon>Eukaryota</taxon>
        <taxon>Viridiplantae</taxon>
        <taxon>Streptophyta</taxon>
        <taxon>Embryophyta</taxon>
        <taxon>Tracheophyta</taxon>
        <taxon>Spermatophyta</taxon>
        <taxon>Magnoliopsida</taxon>
        <taxon>eudicotyledons</taxon>
        <taxon>Gunneridae</taxon>
        <taxon>Pentapetalae</taxon>
        <taxon>rosids</taxon>
        <taxon>fabids</taxon>
        <taxon>Rosales</taxon>
        <taxon>Rosaceae</taxon>
        <taxon>Rosoideae</taxon>
        <taxon>Rosoideae incertae sedis</taxon>
        <taxon>Rubus</taxon>
    </lineage>
</organism>
<dbReference type="PANTHER" id="PTHR45648">
    <property type="entry name" value="GDSL LIPASE/ACYLHYDROLASE FAMILY PROTEIN (AFU_ORTHOLOGUE AFUA_4G14700)"/>
    <property type="match status" value="1"/>
</dbReference>
<dbReference type="GO" id="GO:0016042">
    <property type="term" value="P:lipid catabolic process"/>
    <property type="evidence" value="ECO:0007669"/>
    <property type="project" value="UniProtKB-KW"/>
</dbReference>
<keyword evidence="3" id="KW-0442">Lipid degradation</keyword>
<keyword evidence="6" id="KW-1185">Reference proteome</keyword>
<dbReference type="GO" id="GO:0016788">
    <property type="term" value="F:hydrolase activity, acting on ester bonds"/>
    <property type="evidence" value="ECO:0007669"/>
    <property type="project" value="InterPro"/>
</dbReference>
<dbReference type="InterPro" id="IPR035669">
    <property type="entry name" value="SGNH_plant_lipase-like"/>
</dbReference>
<evidence type="ECO:0000256" key="2">
    <source>
        <dbReference type="ARBA" id="ARBA00022801"/>
    </source>
</evidence>
<keyword evidence="3" id="KW-0443">Lipid metabolism</keyword>
<keyword evidence="2" id="KW-0378">Hydrolase</keyword>
<dbReference type="SUPFAM" id="SSF52266">
    <property type="entry name" value="SGNH hydrolase"/>
    <property type="match status" value="1"/>
</dbReference>
<dbReference type="PANTHER" id="PTHR45648:SF180">
    <property type="entry name" value="OS04G0561800 PROTEIN"/>
    <property type="match status" value="1"/>
</dbReference>
<dbReference type="Gene3D" id="3.40.50.1110">
    <property type="entry name" value="SGNH hydrolase"/>
    <property type="match status" value="1"/>
</dbReference>
<evidence type="ECO:0000313" key="5">
    <source>
        <dbReference type="EMBL" id="KAK9948289.1"/>
    </source>
</evidence>
<accession>A0AAW1YGK6</accession>
<evidence type="ECO:0000256" key="3">
    <source>
        <dbReference type="ARBA" id="ARBA00022963"/>
    </source>
</evidence>
<dbReference type="InterPro" id="IPR001087">
    <property type="entry name" value="GDSL"/>
</dbReference>
<evidence type="ECO:0000256" key="4">
    <source>
        <dbReference type="SAM" id="SignalP"/>
    </source>
</evidence>
<dbReference type="CDD" id="cd01837">
    <property type="entry name" value="SGNH_plant_lipase_like"/>
    <property type="match status" value="1"/>
</dbReference>
<evidence type="ECO:0000313" key="6">
    <source>
        <dbReference type="Proteomes" id="UP001457282"/>
    </source>
</evidence>
<dbReference type="InterPro" id="IPR036514">
    <property type="entry name" value="SGNH_hydro_sf"/>
</dbReference>
<feature type="chain" id="PRO_5043632165" evidence="4">
    <location>
        <begin position="21"/>
        <end position="361"/>
    </location>
</feature>